<dbReference type="Pfam" id="PF04545">
    <property type="entry name" value="Sigma70_r4"/>
    <property type="match status" value="1"/>
</dbReference>
<organism evidence="2">
    <name type="scientific">hydrothermal vent metagenome</name>
    <dbReference type="NCBI Taxonomy" id="652676"/>
    <lineage>
        <taxon>unclassified sequences</taxon>
        <taxon>metagenomes</taxon>
        <taxon>ecological metagenomes</taxon>
    </lineage>
</organism>
<reference evidence="2" key="1">
    <citation type="submission" date="2018-06" db="EMBL/GenBank/DDBJ databases">
        <authorList>
            <person name="Zhirakovskaya E."/>
        </authorList>
    </citation>
    <scope>NUCLEOTIDE SEQUENCE</scope>
</reference>
<dbReference type="InterPro" id="IPR013324">
    <property type="entry name" value="RNA_pol_sigma_r3/r4-like"/>
</dbReference>
<dbReference type="InterPro" id="IPR050239">
    <property type="entry name" value="Sigma-70_RNA_pol_init_factors"/>
</dbReference>
<dbReference type="InterPro" id="IPR000943">
    <property type="entry name" value="RNA_pol_sigma70"/>
</dbReference>
<dbReference type="InterPro" id="IPR007630">
    <property type="entry name" value="RNA_pol_sigma70_r4"/>
</dbReference>
<dbReference type="EMBL" id="UOFI01000126">
    <property type="protein sequence ID" value="VAW68350.1"/>
    <property type="molecule type" value="Genomic_DNA"/>
</dbReference>
<evidence type="ECO:0000313" key="2">
    <source>
        <dbReference type="EMBL" id="VAW68350.1"/>
    </source>
</evidence>
<gene>
    <name evidence="2" type="ORF">MNBD_GAMMA09-200</name>
</gene>
<accession>A0A3B0XU98</accession>
<dbReference type="PANTHER" id="PTHR30603">
    <property type="entry name" value="RNA POLYMERASE SIGMA FACTOR RPO"/>
    <property type="match status" value="1"/>
</dbReference>
<evidence type="ECO:0000259" key="1">
    <source>
        <dbReference type="PROSITE" id="PS00716"/>
    </source>
</evidence>
<dbReference type="PRINTS" id="PR00046">
    <property type="entry name" value="SIGMA70FCT"/>
</dbReference>
<name>A0A3B0XU98_9ZZZZ</name>
<feature type="domain" description="RNA polymerase sigma-70" evidence="1">
    <location>
        <begin position="7"/>
        <end position="33"/>
    </location>
</feature>
<feature type="non-terminal residue" evidence="2">
    <location>
        <position position="1"/>
    </location>
</feature>
<dbReference type="GO" id="GO:0003700">
    <property type="term" value="F:DNA-binding transcription factor activity"/>
    <property type="evidence" value="ECO:0007669"/>
    <property type="project" value="InterPro"/>
</dbReference>
<protein>
    <submittedName>
        <fullName evidence="2">RNA polymerase sigma factor RpoD</fullName>
    </submittedName>
</protein>
<dbReference type="GO" id="GO:0006352">
    <property type="term" value="P:DNA-templated transcription initiation"/>
    <property type="evidence" value="ECO:0007669"/>
    <property type="project" value="InterPro"/>
</dbReference>
<sequence length="48" mass="5609">GERQDYTLEEVGKVLGVTRERVRQIEAKAIRRLRHPTRAKLLKAFCES</sequence>
<dbReference type="PANTHER" id="PTHR30603:SF60">
    <property type="entry name" value="RNA POLYMERASE SIGMA FACTOR RPOD"/>
    <property type="match status" value="1"/>
</dbReference>
<proteinExistence type="predicted"/>
<dbReference type="SUPFAM" id="SSF88659">
    <property type="entry name" value="Sigma3 and sigma4 domains of RNA polymerase sigma factors"/>
    <property type="match status" value="1"/>
</dbReference>
<dbReference type="InterPro" id="IPR036388">
    <property type="entry name" value="WH-like_DNA-bd_sf"/>
</dbReference>
<dbReference type="PROSITE" id="PS00716">
    <property type="entry name" value="SIGMA70_2"/>
    <property type="match status" value="1"/>
</dbReference>
<dbReference type="AlphaFoldDB" id="A0A3B0XU98"/>
<dbReference type="Gene3D" id="1.10.10.10">
    <property type="entry name" value="Winged helix-like DNA-binding domain superfamily/Winged helix DNA-binding domain"/>
    <property type="match status" value="1"/>
</dbReference>